<dbReference type="EMBL" id="BMSL01000035">
    <property type="protein sequence ID" value="GGS67540.1"/>
    <property type="molecule type" value="Genomic_DNA"/>
</dbReference>
<keyword evidence="3" id="KW-1185">Reference proteome</keyword>
<reference evidence="2" key="2">
    <citation type="submission" date="2020-09" db="EMBL/GenBank/DDBJ databases">
        <authorList>
            <person name="Sun Q."/>
            <person name="Ohkuma M."/>
        </authorList>
    </citation>
    <scope>NUCLEOTIDE SEQUENCE</scope>
    <source>
        <strain evidence="2">JCM 4234</strain>
    </source>
</reference>
<feature type="signal peptide" evidence="1">
    <location>
        <begin position="1"/>
        <end position="26"/>
    </location>
</feature>
<comment type="caution">
    <text evidence="2">The sequence shown here is derived from an EMBL/GenBank/DDBJ whole genome shotgun (WGS) entry which is preliminary data.</text>
</comment>
<gene>
    <name evidence="2" type="ORF">GCM10010238_65310</name>
</gene>
<dbReference type="Proteomes" id="UP000653493">
    <property type="component" value="Unassembled WGS sequence"/>
</dbReference>
<protein>
    <submittedName>
        <fullName evidence="2">Uncharacterized protein</fullName>
    </submittedName>
</protein>
<sequence length="78" mass="8245">MRMRTFAAAGLLSVTVAMMGAGAASATEGPQGFELEGSYFDHRAKGRFLNVGGEGGVTWAAKDERHRGAELEIESGRD</sequence>
<name>A0A918LLB7_STRGD</name>
<accession>A0A918LLB7</accession>
<evidence type="ECO:0000313" key="3">
    <source>
        <dbReference type="Proteomes" id="UP000653493"/>
    </source>
</evidence>
<keyword evidence="1" id="KW-0732">Signal</keyword>
<proteinExistence type="predicted"/>
<evidence type="ECO:0000313" key="2">
    <source>
        <dbReference type="EMBL" id="GGS67540.1"/>
    </source>
</evidence>
<reference evidence="2" key="1">
    <citation type="journal article" date="2014" name="Int. J. Syst. Evol. Microbiol.">
        <title>Complete genome sequence of Corynebacterium casei LMG S-19264T (=DSM 44701T), isolated from a smear-ripened cheese.</title>
        <authorList>
            <consortium name="US DOE Joint Genome Institute (JGI-PGF)"/>
            <person name="Walter F."/>
            <person name="Albersmeier A."/>
            <person name="Kalinowski J."/>
            <person name="Ruckert C."/>
        </authorList>
    </citation>
    <scope>NUCLEOTIDE SEQUENCE</scope>
    <source>
        <strain evidence="2">JCM 4234</strain>
    </source>
</reference>
<feature type="chain" id="PRO_5036802747" evidence="1">
    <location>
        <begin position="27"/>
        <end position="78"/>
    </location>
</feature>
<dbReference type="AlphaFoldDB" id="A0A918LLB7"/>
<organism evidence="2 3">
    <name type="scientific">Streptomyces griseoviridis</name>
    <dbReference type="NCBI Taxonomy" id="45398"/>
    <lineage>
        <taxon>Bacteria</taxon>
        <taxon>Bacillati</taxon>
        <taxon>Actinomycetota</taxon>
        <taxon>Actinomycetes</taxon>
        <taxon>Kitasatosporales</taxon>
        <taxon>Streptomycetaceae</taxon>
        <taxon>Streptomyces</taxon>
    </lineage>
</organism>
<evidence type="ECO:0000256" key="1">
    <source>
        <dbReference type="SAM" id="SignalP"/>
    </source>
</evidence>